<protein>
    <submittedName>
        <fullName evidence="4">FAD-dependent oxidoreductase</fullName>
    </submittedName>
</protein>
<evidence type="ECO:0000259" key="3">
    <source>
        <dbReference type="Pfam" id="PF01266"/>
    </source>
</evidence>
<dbReference type="PANTHER" id="PTHR13847:SF289">
    <property type="entry name" value="GLYCINE OXIDASE"/>
    <property type="match status" value="1"/>
</dbReference>
<evidence type="ECO:0000256" key="2">
    <source>
        <dbReference type="SAM" id="MobiDB-lite"/>
    </source>
</evidence>
<organism evidence="4">
    <name type="scientific">Cellulosimicrobium sp. ES-005</name>
    <dbReference type="NCBI Taxonomy" id="3163031"/>
    <lineage>
        <taxon>Bacteria</taxon>
        <taxon>Bacillati</taxon>
        <taxon>Actinomycetota</taxon>
        <taxon>Actinomycetes</taxon>
        <taxon>Micrococcales</taxon>
        <taxon>Promicromonosporaceae</taxon>
        <taxon>Cellulosimicrobium</taxon>
    </lineage>
</organism>
<dbReference type="InterPro" id="IPR006076">
    <property type="entry name" value="FAD-dep_OxRdtase"/>
</dbReference>
<dbReference type="Gene3D" id="3.30.9.10">
    <property type="entry name" value="D-Amino Acid Oxidase, subunit A, domain 2"/>
    <property type="match status" value="1"/>
</dbReference>
<reference evidence="4" key="1">
    <citation type="submission" date="2024-06" db="EMBL/GenBank/DDBJ databases">
        <title>Complete genome sequence of the cellulolytic actinobacterium, Cellulosimicrobium ES-005.</title>
        <authorList>
            <person name="Matthews C.T."/>
            <person name="Underwood K.D."/>
            <person name="Ghanchi K.M."/>
            <person name="Fields S.D."/>
            <person name="Gardner S.G."/>
        </authorList>
    </citation>
    <scope>NUCLEOTIDE SEQUENCE</scope>
    <source>
        <strain evidence="4">ES-005</strain>
    </source>
</reference>
<dbReference type="GO" id="GO:0016491">
    <property type="term" value="F:oxidoreductase activity"/>
    <property type="evidence" value="ECO:0007669"/>
    <property type="project" value="UniProtKB-KW"/>
</dbReference>
<feature type="region of interest" description="Disordered" evidence="2">
    <location>
        <begin position="433"/>
        <end position="453"/>
    </location>
</feature>
<dbReference type="PANTHER" id="PTHR13847">
    <property type="entry name" value="SARCOSINE DEHYDROGENASE-RELATED"/>
    <property type="match status" value="1"/>
</dbReference>
<dbReference type="GO" id="GO:0005737">
    <property type="term" value="C:cytoplasm"/>
    <property type="evidence" value="ECO:0007669"/>
    <property type="project" value="TreeGrafter"/>
</dbReference>
<dbReference type="RefSeq" id="WP_353707834.1">
    <property type="nucleotide sequence ID" value="NZ_CP159290.1"/>
</dbReference>
<dbReference type="InterPro" id="IPR036188">
    <property type="entry name" value="FAD/NAD-bd_sf"/>
</dbReference>
<evidence type="ECO:0000313" key="4">
    <source>
        <dbReference type="EMBL" id="XCH29659.1"/>
    </source>
</evidence>
<keyword evidence="1" id="KW-0560">Oxidoreductase</keyword>
<gene>
    <name evidence="4" type="ORF">ABRQ22_19150</name>
</gene>
<feature type="domain" description="FAD dependent oxidoreductase" evidence="3">
    <location>
        <begin position="24"/>
        <end position="183"/>
    </location>
</feature>
<proteinExistence type="predicted"/>
<evidence type="ECO:0000256" key="1">
    <source>
        <dbReference type="ARBA" id="ARBA00023002"/>
    </source>
</evidence>
<dbReference type="EMBL" id="CP159290">
    <property type="protein sequence ID" value="XCH29659.1"/>
    <property type="molecule type" value="Genomic_DNA"/>
</dbReference>
<accession>A0AAU8FZ34</accession>
<dbReference type="Pfam" id="PF01266">
    <property type="entry name" value="DAO"/>
    <property type="match status" value="2"/>
</dbReference>
<dbReference type="AlphaFoldDB" id="A0AAU8FZ34"/>
<dbReference type="SUPFAM" id="SSF51905">
    <property type="entry name" value="FAD/NAD(P)-binding domain"/>
    <property type="match status" value="1"/>
</dbReference>
<dbReference type="SUPFAM" id="SSF54373">
    <property type="entry name" value="FAD-linked reductases, C-terminal domain"/>
    <property type="match status" value="1"/>
</dbReference>
<name>A0AAU8FZ34_9MICO</name>
<sequence>MHTPVRPGPRPPGAGPAAPDGARDLVVVGGGIVGLAVAWRAVRAGLSVTVLDPAPGDGATHAAAGMLAPVTEADFGEDAALRLHLAAAAAWPGFAADLRAATGADVGLRTAGTLTLAYDADDLALLRRVLALHAEHGLASRELTVADARRREPYLGPRVAGAAWAPDDHAVDPRAVHAALLGGLHGLVGGGTGAGSGPGTLAGSGTGSAAGAVVVRASATRLALGRAGRVVGVHDDAGRLHAAGAVVVAAGWESGALLADVPGVVVPTRPVKGQTLRLDAGPDLALEHVVRGVVQGRPVYVVPRDPVPDGQGRGVAGHREVVVGATTEENPDDRRATAGGVFALLRDARALLPGIDEAALVDVTPRARPATPDNLPLVGPTGVPGLHLATGHGRNGILLAPLTADAVMAGLTGAALSPTVAAALAPTRTDRFAEPGIAPHGGPDLGSDPGFGTVRSAAFSLTTPR</sequence>
<feature type="domain" description="FAD dependent oxidoreductase" evidence="3">
    <location>
        <begin position="209"/>
        <end position="407"/>
    </location>
</feature>
<dbReference type="Gene3D" id="3.50.50.60">
    <property type="entry name" value="FAD/NAD(P)-binding domain"/>
    <property type="match status" value="1"/>
</dbReference>